<dbReference type="EC" id="3.2.1.15" evidence="3"/>
<dbReference type="InterPro" id="IPR011050">
    <property type="entry name" value="Pectin_lyase_fold/virulence"/>
</dbReference>
<proteinExistence type="inferred from homology"/>
<dbReference type="GO" id="GO:0005576">
    <property type="term" value="C:extracellular region"/>
    <property type="evidence" value="ECO:0007669"/>
    <property type="project" value="UniProtKB-SubCell"/>
</dbReference>
<comment type="catalytic activity">
    <reaction evidence="12">
        <text>(1,4-alpha-D-galacturonosyl)n+m + H2O = (1,4-alpha-D-galacturonosyl)n + (1,4-alpha-D-galacturonosyl)m.</text>
        <dbReference type="EC" id="3.2.1.15"/>
    </reaction>
</comment>
<evidence type="ECO:0000256" key="7">
    <source>
        <dbReference type="ARBA" id="ARBA00022801"/>
    </source>
</evidence>
<evidence type="ECO:0000256" key="15">
    <source>
        <dbReference type="RuleBase" id="RU361169"/>
    </source>
</evidence>
<evidence type="ECO:0000313" key="17">
    <source>
        <dbReference type="EMBL" id="RWA04917.1"/>
    </source>
</evidence>
<keyword evidence="10 15" id="KW-0326">Glycosidase</keyword>
<dbReference type="InterPro" id="IPR050434">
    <property type="entry name" value="Glycosyl_hydrlase_28"/>
</dbReference>
<dbReference type="InterPro" id="IPR012334">
    <property type="entry name" value="Pectin_lyas_fold"/>
</dbReference>
<evidence type="ECO:0000256" key="5">
    <source>
        <dbReference type="ARBA" id="ARBA00022729"/>
    </source>
</evidence>
<evidence type="ECO:0000256" key="16">
    <source>
        <dbReference type="SAM" id="SignalP"/>
    </source>
</evidence>
<name>A0A439CRZ5_9PEZI</name>
<evidence type="ECO:0000256" key="1">
    <source>
        <dbReference type="ARBA" id="ARBA00004613"/>
    </source>
</evidence>
<organism evidence="17 18">
    <name type="scientific">Xylaria grammica</name>
    <dbReference type="NCBI Taxonomy" id="363999"/>
    <lineage>
        <taxon>Eukaryota</taxon>
        <taxon>Fungi</taxon>
        <taxon>Dikarya</taxon>
        <taxon>Ascomycota</taxon>
        <taxon>Pezizomycotina</taxon>
        <taxon>Sordariomycetes</taxon>
        <taxon>Xylariomycetidae</taxon>
        <taxon>Xylariales</taxon>
        <taxon>Xylariaceae</taxon>
        <taxon>Xylaria</taxon>
    </lineage>
</organism>
<protein>
    <recommendedName>
        <fullName evidence="3">endo-polygalacturonase</fullName>
        <ecNumber evidence="3">3.2.1.15</ecNumber>
    </recommendedName>
    <alternativeName>
        <fullName evidence="13">Pectinase</fullName>
    </alternativeName>
</protein>
<keyword evidence="6" id="KW-0677">Repeat</keyword>
<dbReference type="EMBL" id="RYZI01000501">
    <property type="protein sequence ID" value="RWA04917.1"/>
    <property type="molecule type" value="Genomic_DNA"/>
</dbReference>
<gene>
    <name evidence="17" type="ORF">EKO27_g10189</name>
</gene>
<evidence type="ECO:0000256" key="13">
    <source>
        <dbReference type="ARBA" id="ARBA00083621"/>
    </source>
</evidence>
<keyword evidence="8" id="KW-0865">Zymogen</keyword>
<comment type="subcellular location">
    <subcellularLocation>
        <location evidence="1">Secreted</location>
    </subcellularLocation>
</comment>
<reference evidence="17 18" key="1">
    <citation type="submission" date="2018-12" db="EMBL/GenBank/DDBJ databases">
        <title>Draft genome sequence of Xylaria grammica IHI A82.</title>
        <authorList>
            <person name="Buettner E."/>
            <person name="Kellner H."/>
        </authorList>
    </citation>
    <scope>NUCLEOTIDE SEQUENCE [LARGE SCALE GENOMIC DNA]</scope>
    <source>
        <strain evidence="17 18">IHI A82</strain>
    </source>
</reference>
<keyword evidence="18" id="KW-1185">Reference proteome</keyword>
<dbReference type="GO" id="GO:0004650">
    <property type="term" value="F:polygalacturonase activity"/>
    <property type="evidence" value="ECO:0007669"/>
    <property type="project" value="UniProtKB-EC"/>
</dbReference>
<dbReference type="InterPro" id="IPR006626">
    <property type="entry name" value="PbH1"/>
</dbReference>
<feature type="chain" id="PRO_5019099659" description="endo-polygalacturonase" evidence="16">
    <location>
        <begin position="21"/>
        <end position="389"/>
    </location>
</feature>
<evidence type="ECO:0000256" key="10">
    <source>
        <dbReference type="ARBA" id="ARBA00023295"/>
    </source>
</evidence>
<evidence type="ECO:0000256" key="4">
    <source>
        <dbReference type="ARBA" id="ARBA00022525"/>
    </source>
</evidence>
<dbReference type="SMART" id="SM00710">
    <property type="entry name" value="PbH1"/>
    <property type="match status" value="6"/>
</dbReference>
<dbReference type="GO" id="GO:0071555">
    <property type="term" value="P:cell wall organization"/>
    <property type="evidence" value="ECO:0007669"/>
    <property type="project" value="UniProtKB-KW"/>
</dbReference>
<comment type="caution">
    <text evidence="17">The sequence shown here is derived from an EMBL/GenBank/DDBJ whole genome shotgun (WGS) entry which is preliminary data.</text>
</comment>
<keyword evidence="7 15" id="KW-0378">Hydrolase</keyword>
<keyword evidence="4" id="KW-0964">Secreted</keyword>
<dbReference type="InterPro" id="IPR000743">
    <property type="entry name" value="Glyco_hydro_28"/>
</dbReference>
<dbReference type="Proteomes" id="UP000286045">
    <property type="component" value="Unassembled WGS sequence"/>
</dbReference>
<dbReference type="STRING" id="363999.A0A439CRZ5"/>
<evidence type="ECO:0000256" key="9">
    <source>
        <dbReference type="ARBA" id="ARBA00023157"/>
    </source>
</evidence>
<sequence length="389" mass="38757">MAPLSSALLLVALGAGRVLSSPLAEPAIAAPAVTAAPSLDNALQKRASCTFSGSGGASSASKSQASCATIVLSNVAVPSGTTLDLSDLEDGTHVIFEGTTTWGYKEWSGPLLQIKGKDITIEGASGSVLDGDGARWWDGEGGNGGVTKPKFFAAHSLTGSSSITNLNIKNTPVQAVSINGCEGLTVTDMTIDNSAGDSGGGHNTDGFDIGSSSGVTITGAKVYNQDDCVAVNSGTDIVFSGGLCSGGHGLSIGSVGGRSDNTVDNVTFKDSTITKSTNGLRIKAVAGATGTINGVTYSGITLSSISKYGILIEQNYDGGDLHGDPTSGVPITDLTISSITGSSGVTSSGYNVVIVCGDGACSNWTWSGVSVSGGKSYGECQNVPSVASC</sequence>
<keyword evidence="5 16" id="KW-0732">Signal</keyword>
<evidence type="ECO:0000313" key="18">
    <source>
        <dbReference type="Proteomes" id="UP000286045"/>
    </source>
</evidence>
<dbReference type="Gene3D" id="2.160.20.10">
    <property type="entry name" value="Single-stranded right-handed beta-helix, Pectin lyase-like"/>
    <property type="match status" value="1"/>
</dbReference>
<keyword evidence="9" id="KW-1015">Disulfide bond</keyword>
<keyword evidence="11" id="KW-0961">Cell wall biogenesis/degradation</keyword>
<accession>A0A439CRZ5</accession>
<dbReference type="SUPFAM" id="SSF51126">
    <property type="entry name" value="Pectin lyase-like"/>
    <property type="match status" value="1"/>
</dbReference>
<dbReference type="PANTHER" id="PTHR31884:SF1">
    <property type="entry name" value="POLYGALACTURONASE"/>
    <property type="match status" value="1"/>
</dbReference>
<comment type="similarity">
    <text evidence="2 15">Belongs to the glycosyl hydrolase 28 family.</text>
</comment>
<dbReference type="FunFam" id="2.160.20.10:FF:000002">
    <property type="entry name" value="Endopolygalacturonase D"/>
    <property type="match status" value="1"/>
</dbReference>
<dbReference type="Pfam" id="PF00295">
    <property type="entry name" value="Glyco_hydro_28"/>
    <property type="match status" value="1"/>
</dbReference>
<dbReference type="GO" id="GO:0045490">
    <property type="term" value="P:pectin catabolic process"/>
    <property type="evidence" value="ECO:0007669"/>
    <property type="project" value="TreeGrafter"/>
</dbReference>
<dbReference type="AlphaFoldDB" id="A0A439CRZ5"/>
<evidence type="ECO:0000256" key="12">
    <source>
        <dbReference type="ARBA" id="ARBA00034074"/>
    </source>
</evidence>
<feature type="active site" evidence="14">
    <location>
        <position position="248"/>
    </location>
</feature>
<evidence type="ECO:0000256" key="3">
    <source>
        <dbReference type="ARBA" id="ARBA00012736"/>
    </source>
</evidence>
<feature type="signal peptide" evidence="16">
    <location>
        <begin position="1"/>
        <end position="20"/>
    </location>
</feature>
<dbReference type="PROSITE" id="PS00502">
    <property type="entry name" value="POLYGALACTURONASE"/>
    <property type="match status" value="1"/>
</dbReference>
<evidence type="ECO:0000256" key="6">
    <source>
        <dbReference type="ARBA" id="ARBA00022737"/>
    </source>
</evidence>
<evidence type="ECO:0000256" key="11">
    <source>
        <dbReference type="ARBA" id="ARBA00023316"/>
    </source>
</evidence>
<evidence type="ECO:0000256" key="14">
    <source>
        <dbReference type="PROSITE-ProRule" id="PRU10052"/>
    </source>
</evidence>
<evidence type="ECO:0000256" key="8">
    <source>
        <dbReference type="ARBA" id="ARBA00023145"/>
    </source>
</evidence>
<dbReference type="PANTHER" id="PTHR31884">
    <property type="entry name" value="POLYGALACTURONASE"/>
    <property type="match status" value="1"/>
</dbReference>
<evidence type="ECO:0000256" key="2">
    <source>
        <dbReference type="ARBA" id="ARBA00008834"/>
    </source>
</evidence>